<dbReference type="Proteomes" id="UP000177625">
    <property type="component" value="Unassembled WGS sequence"/>
</dbReference>
<proteinExistence type="predicted"/>
<organism evidence="2 3">
    <name type="scientific">Rhynchosporium secalis</name>
    <name type="common">Barley scald fungus</name>
    <dbReference type="NCBI Taxonomy" id="38038"/>
    <lineage>
        <taxon>Eukaryota</taxon>
        <taxon>Fungi</taxon>
        <taxon>Dikarya</taxon>
        <taxon>Ascomycota</taxon>
        <taxon>Pezizomycotina</taxon>
        <taxon>Leotiomycetes</taxon>
        <taxon>Helotiales</taxon>
        <taxon>Ploettnerulaceae</taxon>
        <taxon>Rhynchosporium</taxon>
    </lineage>
</organism>
<gene>
    <name evidence="2" type="ORF">RSE6_09111</name>
</gene>
<protein>
    <submittedName>
        <fullName evidence="2">Uncharacterized protein</fullName>
    </submittedName>
</protein>
<evidence type="ECO:0000313" key="3">
    <source>
        <dbReference type="Proteomes" id="UP000177625"/>
    </source>
</evidence>
<feature type="signal peptide" evidence="1">
    <location>
        <begin position="1"/>
        <end position="17"/>
    </location>
</feature>
<evidence type="ECO:0000313" key="2">
    <source>
        <dbReference type="EMBL" id="CZT48423.1"/>
    </source>
</evidence>
<keyword evidence="3" id="KW-1185">Reference proteome</keyword>
<dbReference type="AlphaFoldDB" id="A0A1E1MH73"/>
<feature type="chain" id="PRO_5009448298" evidence="1">
    <location>
        <begin position="18"/>
        <end position="142"/>
    </location>
</feature>
<evidence type="ECO:0000256" key="1">
    <source>
        <dbReference type="SAM" id="SignalP"/>
    </source>
</evidence>
<name>A0A1E1MH73_RHYSE</name>
<sequence length="142" mass="15852">MKISAGSLLFLVPYVAALNITQYEIKLPSCSLDCLSSCRPINGNISLGISCVCADLSISDNSNSCINEGCPRKESWGQFRRPYLRNDIIDQFQEATRLTNELCIRQRPSRQPQLLSTVAFGALASITVNLRLYLKQVYLFIS</sequence>
<dbReference type="EMBL" id="FJVC01000333">
    <property type="protein sequence ID" value="CZT48423.1"/>
    <property type="molecule type" value="Genomic_DNA"/>
</dbReference>
<reference evidence="3" key="1">
    <citation type="submission" date="2016-03" db="EMBL/GenBank/DDBJ databases">
        <authorList>
            <person name="Guldener U."/>
        </authorList>
    </citation>
    <scope>NUCLEOTIDE SEQUENCE [LARGE SCALE GENOMIC DNA]</scope>
</reference>
<keyword evidence="1" id="KW-0732">Signal</keyword>
<accession>A0A1E1MH73</accession>